<organism evidence="1">
    <name type="scientific">Siphoviridae sp. ctQU013</name>
    <dbReference type="NCBI Taxonomy" id="2826329"/>
    <lineage>
        <taxon>Viruses</taxon>
        <taxon>Duplodnaviria</taxon>
        <taxon>Heunggongvirae</taxon>
        <taxon>Uroviricota</taxon>
        <taxon>Caudoviricetes</taxon>
    </lineage>
</organism>
<sequence length="61" mass="6666">MRIEFLKDSLSMIGRHKAGDIEEIYDPYAVVLVEAGLAQAAKALKPVGRPRKAVKKGGENE</sequence>
<dbReference type="EMBL" id="BK015198">
    <property type="protein sequence ID" value="DAD95664.1"/>
    <property type="molecule type" value="Genomic_DNA"/>
</dbReference>
<name>A0A8S5NN51_9CAUD</name>
<reference evidence="1" key="1">
    <citation type="journal article" date="2021" name="Proc. Natl. Acad. Sci. U.S.A.">
        <title>A Catalog of Tens of Thousands of Viruses from Human Metagenomes Reveals Hidden Associations with Chronic Diseases.</title>
        <authorList>
            <person name="Tisza M.J."/>
            <person name="Buck C.B."/>
        </authorList>
    </citation>
    <scope>NUCLEOTIDE SEQUENCE</scope>
    <source>
        <strain evidence="1">CtQU013</strain>
    </source>
</reference>
<proteinExistence type="predicted"/>
<protein>
    <submittedName>
        <fullName evidence="1">Uncharacterized protein</fullName>
    </submittedName>
</protein>
<evidence type="ECO:0000313" key="1">
    <source>
        <dbReference type="EMBL" id="DAD95664.1"/>
    </source>
</evidence>
<accession>A0A8S5NN51</accession>